<organism evidence="1 2">
    <name type="scientific">Nonomuraea longicatena</name>
    <dbReference type="NCBI Taxonomy" id="83682"/>
    <lineage>
        <taxon>Bacteria</taxon>
        <taxon>Bacillati</taxon>
        <taxon>Actinomycetota</taxon>
        <taxon>Actinomycetes</taxon>
        <taxon>Streptosporangiales</taxon>
        <taxon>Streptosporangiaceae</taxon>
        <taxon>Nonomuraea</taxon>
    </lineage>
</organism>
<evidence type="ECO:0000313" key="1">
    <source>
        <dbReference type="EMBL" id="GAA0953082.1"/>
    </source>
</evidence>
<dbReference type="RefSeq" id="WP_343955134.1">
    <property type="nucleotide sequence ID" value="NZ_BAAAHQ010000056.1"/>
</dbReference>
<accession>A0ABP4BR38</accession>
<dbReference type="Proteomes" id="UP001501578">
    <property type="component" value="Unassembled WGS sequence"/>
</dbReference>
<sequence>MTEDTGCQTPSAALGSSCLQIFAEGYITAKGMCRRCAEVAMPALDEASPEPSTWHPNIAVYVGTAQ</sequence>
<protein>
    <submittedName>
        <fullName evidence="1">Uncharacterized protein</fullName>
    </submittedName>
</protein>
<comment type="caution">
    <text evidence="1">The sequence shown here is derived from an EMBL/GenBank/DDBJ whole genome shotgun (WGS) entry which is preliminary data.</text>
</comment>
<gene>
    <name evidence="1" type="ORF">GCM10009560_75560</name>
</gene>
<name>A0ABP4BR38_9ACTN</name>
<dbReference type="EMBL" id="BAAAHQ010000056">
    <property type="protein sequence ID" value="GAA0953082.1"/>
    <property type="molecule type" value="Genomic_DNA"/>
</dbReference>
<reference evidence="2" key="1">
    <citation type="journal article" date="2019" name="Int. J. Syst. Evol. Microbiol.">
        <title>The Global Catalogue of Microorganisms (GCM) 10K type strain sequencing project: providing services to taxonomists for standard genome sequencing and annotation.</title>
        <authorList>
            <consortium name="The Broad Institute Genomics Platform"/>
            <consortium name="The Broad Institute Genome Sequencing Center for Infectious Disease"/>
            <person name="Wu L."/>
            <person name="Ma J."/>
        </authorList>
    </citation>
    <scope>NUCLEOTIDE SEQUENCE [LARGE SCALE GENOMIC DNA]</scope>
    <source>
        <strain evidence="2">JCM 11136</strain>
    </source>
</reference>
<keyword evidence="2" id="KW-1185">Reference proteome</keyword>
<evidence type="ECO:0000313" key="2">
    <source>
        <dbReference type="Proteomes" id="UP001501578"/>
    </source>
</evidence>
<proteinExistence type="predicted"/>